<reference evidence="1" key="1">
    <citation type="submission" date="2018-03" db="EMBL/GenBank/DDBJ databases">
        <authorList>
            <person name="Guldener U."/>
        </authorList>
    </citation>
    <scope>NUCLEOTIDE SEQUENCE</scope>
</reference>
<protein>
    <submittedName>
        <fullName evidence="1">Uncharacterized protein</fullName>
    </submittedName>
</protein>
<dbReference type="Proteomes" id="UP001187734">
    <property type="component" value="Unassembled WGS sequence"/>
</dbReference>
<dbReference type="AlphaFoldDB" id="A0AAE8SDF8"/>
<proteinExistence type="predicted"/>
<dbReference type="EMBL" id="ONZP01000046">
    <property type="protein sequence ID" value="SPJ71775.1"/>
    <property type="molecule type" value="Genomic_DNA"/>
</dbReference>
<organism evidence="1 2">
    <name type="scientific">Fusarium torulosum</name>
    <dbReference type="NCBI Taxonomy" id="33205"/>
    <lineage>
        <taxon>Eukaryota</taxon>
        <taxon>Fungi</taxon>
        <taxon>Dikarya</taxon>
        <taxon>Ascomycota</taxon>
        <taxon>Pezizomycotina</taxon>
        <taxon>Sordariomycetes</taxon>
        <taxon>Hypocreomycetidae</taxon>
        <taxon>Hypocreales</taxon>
        <taxon>Nectriaceae</taxon>
        <taxon>Fusarium</taxon>
    </lineage>
</organism>
<evidence type="ECO:0000313" key="1">
    <source>
        <dbReference type="EMBL" id="SPJ71775.1"/>
    </source>
</evidence>
<name>A0AAE8SDF8_9HYPO</name>
<gene>
    <name evidence="1" type="ORF">FTOL_01503</name>
</gene>
<evidence type="ECO:0000313" key="2">
    <source>
        <dbReference type="Proteomes" id="UP001187734"/>
    </source>
</evidence>
<sequence>MPRVLLTGDLYAQGEH</sequence>
<accession>A0AAE8SDF8</accession>
<keyword evidence="2" id="KW-1185">Reference proteome</keyword>
<comment type="caution">
    <text evidence="1">The sequence shown here is derived from an EMBL/GenBank/DDBJ whole genome shotgun (WGS) entry which is preliminary data.</text>
</comment>